<organism evidence="1 2">
    <name type="scientific">Singulisphaera acidiphila (strain ATCC BAA-1392 / DSM 18658 / VKM B-2454 / MOB10)</name>
    <dbReference type="NCBI Taxonomy" id="886293"/>
    <lineage>
        <taxon>Bacteria</taxon>
        <taxon>Pseudomonadati</taxon>
        <taxon>Planctomycetota</taxon>
        <taxon>Planctomycetia</taxon>
        <taxon>Isosphaerales</taxon>
        <taxon>Isosphaeraceae</taxon>
        <taxon>Singulisphaera</taxon>
    </lineage>
</organism>
<dbReference type="eggNOG" id="COG4102">
    <property type="taxonomic scope" value="Bacteria"/>
</dbReference>
<evidence type="ECO:0000313" key="1">
    <source>
        <dbReference type="EMBL" id="AGA30810.1"/>
    </source>
</evidence>
<proteinExistence type="predicted"/>
<dbReference type="EMBL" id="CP003364">
    <property type="protein sequence ID" value="AGA30810.1"/>
    <property type="molecule type" value="Genomic_DNA"/>
</dbReference>
<gene>
    <name evidence="1" type="ordered locus">Sinac_6740</name>
</gene>
<protein>
    <recommendedName>
        <fullName evidence="3">DUF1501 domain-containing protein</fullName>
    </recommendedName>
</protein>
<dbReference type="AlphaFoldDB" id="L0DPR3"/>
<keyword evidence="2" id="KW-1185">Reference proteome</keyword>
<dbReference type="STRING" id="886293.Sinac_6740"/>
<dbReference type="PANTHER" id="PTHR43737">
    <property type="entry name" value="BLL7424 PROTEIN"/>
    <property type="match status" value="1"/>
</dbReference>
<sequence>MGHRNGSVPGHAHRSRLDESLVFPGRRDLLKFAGLAGLSWLTPVGHLLASQAETRREPAQSVILIWLAGGPSQLETFDPHPGKPIAAGTRAIATAVKGVQLAQGYERLAEVMTSVSLVRSLVSQEGDHERGTYFMKNGYRPDPTVEHPSIGAICCHELPMGGTGIPRHISILPGQWPARGGFLGGEFDAFKTGDPLRPLPDVTSHVAPSRDAQRVIDLEVVERAFRRGRRSPVAATLHRETIERARVMMTSAQLKAFDVKQEPAAIRESYGDTPFGRACLAARRLTEVGVRCIEVTLDGWDTHVNNHATHRKLAGTLDPALSALIRDLKQRGTLDKTVVLCTGEFGRSPKVNLAGGRDHWPNGFSLAIAGGGIRGGLVIGETDPEGVKNPTKPTAVADIHATILKAVGLEPHKENVSPVGRPISLSQGTSIGALLS</sequence>
<dbReference type="InterPro" id="IPR017850">
    <property type="entry name" value="Alkaline_phosphatase_core_sf"/>
</dbReference>
<dbReference type="InterPro" id="IPR010869">
    <property type="entry name" value="DUF1501"/>
</dbReference>
<dbReference type="HOGENOM" id="CLU_035908_0_0_0"/>
<reference evidence="1 2" key="1">
    <citation type="submission" date="2012-02" db="EMBL/GenBank/DDBJ databases">
        <title>Complete sequence of chromosome of Singulisphaera acidiphila DSM 18658.</title>
        <authorList>
            <consortium name="US DOE Joint Genome Institute (JGI-PGF)"/>
            <person name="Lucas S."/>
            <person name="Copeland A."/>
            <person name="Lapidus A."/>
            <person name="Glavina del Rio T."/>
            <person name="Dalin E."/>
            <person name="Tice H."/>
            <person name="Bruce D."/>
            <person name="Goodwin L."/>
            <person name="Pitluck S."/>
            <person name="Peters L."/>
            <person name="Ovchinnikova G."/>
            <person name="Chertkov O."/>
            <person name="Kyrpides N."/>
            <person name="Mavromatis K."/>
            <person name="Ivanova N."/>
            <person name="Brettin T."/>
            <person name="Detter J.C."/>
            <person name="Han C."/>
            <person name="Larimer F."/>
            <person name="Land M."/>
            <person name="Hauser L."/>
            <person name="Markowitz V."/>
            <person name="Cheng J.-F."/>
            <person name="Hugenholtz P."/>
            <person name="Woyke T."/>
            <person name="Wu D."/>
            <person name="Tindall B."/>
            <person name="Pomrenke H."/>
            <person name="Brambilla E."/>
            <person name="Klenk H.-P."/>
            <person name="Eisen J.A."/>
        </authorList>
    </citation>
    <scope>NUCLEOTIDE SEQUENCE [LARGE SCALE GENOMIC DNA]</scope>
    <source>
        <strain evidence="2">ATCC BAA-1392 / DSM 18658 / VKM B-2454 / MOB10</strain>
    </source>
</reference>
<dbReference type="OrthoDB" id="127333at2"/>
<dbReference type="Pfam" id="PF07394">
    <property type="entry name" value="DUF1501"/>
    <property type="match status" value="1"/>
</dbReference>
<dbReference type="PANTHER" id="PTHR43737:SF1">
    <property type="entry name" value="DUF1501 DOMAIN-CONTAINING PROTEIN"/>
    <property type="match status" value="1"/>
</dbReference>
<accession>L0DPR3</accession>
<dbReference type="SUPFAM" id="SSF53649">
    <property type="entry name" value="Alkaline phosphatase-like"/>
    <property type="match status" value="1"/>
</dbReference>
<name>L0DPR3_SINAD</name>
<evidence type="ECO:0000313" key="2">
    <source>
        <dbReference type="Proteomes" id="UP000010798"/>
    </source>
</evidence>
<dbReference type="Proteomes" id="UP000010798">
    <property type="component" value="Chromosome"/>
</dbReference>
<dbReference type="KEGG" id="saci:Sinac_6740"/>
<dbReference type="RefSeq" id="WP_015249888.1">
    <property type="nucleotide sequence ID" value="NC_019892.1"/>
</dbReference>
<evidence type="ECO:0008006" key="3">
    <source>
        <dbReference type="Google" id="ProtNLM"/>
    </source>
</evidence>
<dbReference type="Gene3D" id="3.40.720.10">
    <property type="entry name" value="Alkaline Phosphatase, subunit A"/>
    <property type="match status" value="1"/>
</dbReference>